<dbReference type="Proteomes" id="UP001501480">
    <property type="component" value="Unassembled WGS sequence"/>
</dbReference>
<organism evidence="1 2">
    <name type="scientific">Aeromicrobium halocynthiae</name>
    <dbReference type="NCBI Taxonomy" id="560557"/>
    <lineage>
        <taxon>Bacteria</taxon>
        <taxon>Bacillati</taxon>
        <taxon>Actinomycetota</taxon>
        <taxon>Actinomycetes</taxon>
        <taxon>Propionibacteriales</taxon>
        <taxon>Nocardioidaceae</taxon>
        <taxon>Aeromicrobium</taxon>
    </lineage>
</organism>
<evidence type="ECO:0000313" key="1">
    <source>
        <dbReference type="EMBL" id="GAA2079810.1"/>
    </source>
</evidence>
<sequence length="143" mass="15499">MSSHTSCTQDHCRRGDGAYCPTAEQLPAEVIAQRQALLDARDAAEQKLLDFEAKQAFAALQGSSLDVGSMRIAYGFEGEGLVPVESTASHPSGRPLSDAEIDDAYSLVAPLVSEEASHIAWRRSRFGREHDAVVVRPVMDDVE</sequence>
<evidence type="ECO:0000313" key="2">
    <source>
        <dbReference type="Proteomes" id="UP001501480"/>
    </source>
</evidence>
<name>A0ABN2W1I3_9ACTN</name>
<proteinExistence type="predicted"/>
<dbReference type="RefSeq" id="WP_344327614.1">
    <property type="nucleotide sequence ID" value="NZ_BAAAPY010000006.1"/>
</dbReference>
<accession>A0ABN2W1I3</accession>
<reference evidence="1 2" key="1">
    <citation type="journal article" date="2019" name="Int. J. Syst. Evol. Microbiol.">
        <title>The Global Catalogue of Microorganisms (GCM) 10K type strain sequencing project: providing services to taxonomists for standard genome sequencing and annotation.</title>
        <authorList>
            <consortium name="The Broad Institute Genomics Platform"/>
            <consortium name="The Broad Institute Genome Sequencing Center for Infectious Disease"/>
            <person name="Wu L."/>
            <person name="Ma J."/>
        </authorList>
    </citation>
    <scope>NUCLEOTIDE SEQUENCE [LARGE SCALE GENOMIC DNA]</scope>
    <source>
        <strain evidence="1 2">JCM 15749</strain>
    </source>
</reference>
<comment type="caution">
    <text evidence="1">The sequence shown here is derived from an EMBL/GenBank/DDBJ whole genome shotgun (WGS) entry which is preliminary data.</text>
</comment>
<keyword evidence="2" id="KW-1185">Reference proteome</keyword>
<gene>
    <name evidence="1" type="ORF">GCM10009821_20080</name>
</gene>
<dbReference type="EMBL" id="BAAAPY010000006">
    <property type="protein sequence ID" value="GAA2079810.1"/>
    <property type="molecule type" value="Genomic_DNA"/>
</dbReference>
<evidence type="ECO:0008006" key="3">
    <source>
        <dbReference type="Google" id="ProtNLM"/>
    </source>
</evidence>
<protein>
    <recommendedName>
        <fullName evidence="3">DUF222 domain-containing protein</fullName>
    </recommendedName>
</protein>